<dbReference type="EMBL" id="JAROCB010000005">
    <property type="protein sequence ID" value="MDN4599035.1"/>
    <property type="molecule type" value="Genomic_DNA"/>
</dbReference>
<evidence type="ECO:0000256" key="2">
    <source>
        <dbReference type="SAM" id="MobiDB-lite"/>
    </source>
</evidence>
<feature type="compositionally biased region" description="Polar residues" evidence="2">
    <location>
        <begin position="41"/>
        <end position="51"/>
    </location>
</feature>
<comment type="caution">
    <text evidence="4">The sequence shown here is derived from an EMBL/GenBank/DDBJ whole genome shotgun (WGS) entry which is preliminary data.</text>
</comment>
<keyword evidence="3" id="KW-0812">Transmembrane</keyword>
<accession>A0ABT8J1U4</accession>
<dbReference type="RefSeq" id="WP_301220380.1">
    <property type="nucleotide sequence ID" value="NZ_JAROCB010000005.1"/>
</dbReference>
<feature type="transmembrane region" description="Helical" evidence="3">
    <location>
        <begin position="80"/>
        <end position="103"/>
    </location>
</feature>
<evidence type="ECO:0000313" key="5">
    <source>
        <dbReference type="Proteomes" id="UP001174210"/>
    </source>
</evidence>
<sequence>MSTPPGWFPNPANADEEVYWDGDRWTGDKRPVYDPAIAETQAESGDDSGSTMRPEDASGGNELSATPVPSDLEKRKTRKVLWITVAGIVALLVIGGGVTAVVVSNNVHAQQVAAQKAAAKKKAEAEQAKEAAAAAQQAADDAKRSQRRDTVTQVEASIKKMAEDDINKGLLTGPVIGVTCNPVSGSTDDLTDTTTTFDCFVANKDNGDGTSSGYFFNATVNWTSGSYTYGLGKSAG</sequence>
<feature type="coiled-coil region" evidence="1">
    <location>
        <begin position="109"/>
        <end position="148"/>
    </location>
</feature>
<organism evidence="4 5">
    <name type="scientific">Leifsonia virtsii</name>
    <dbReference type="NCBI Taxonomy" id="3035915"/>
    <lineage>
        <taxon>Bacteria</taxon>
        <taxon>Bacillati</taxon>
        <taxon>Actinomycetota</taxon>
        <taxon>Actinomycetes</taxon>
        <taxon>Micrococcales</taxon>
        <taxon>Microbacteriaceae</taxon>
        <taxon>Leifsonia</taxon>
    </lineage>
</organism>
<gene>
    <name evidence="4" type="ORF">P5G59_17925</name>
</gene>
<keyword evidence="5" id="KW-1185">Reference proteome</keyword>
<dbReference type="Proteomes" id="UP001174210">
    <property type="component" value="Unassembled WGS sequence"/>
</dbReference>
<keyword evidence="3" id="KW-1133">Transmembrane helix</keyword>
<proteinExistence type="predicted"/>
<evidence type="ECO:0000313" key="4">
    <source>
        <dbReference type="EMBL" id="MDN4599035.1"/>
    </source>
</evidence>
<evidence type="ECO:0000256" key="3">
    <source>
        <dbReference type="SAM" id="Phobius"/>
    </source>
</evidence>
<name>A0ABT8J1U4_9MICO</name>
<protein>
    <submittedName>
        <fullName evidence="4">DUF2510 domain-containing protein</fullName>
    </submittedName>
</protein>
<feature type="compositionally biased region" description="Basic and acidic residues" evidence="2">
    <location>
        <begin position="21"/>
        <end position="32"/>
    </location>
</feature>
<keyword evidence="1" id="KW-0175">Coiled coil</keyword>
<reference evidence="4" key="1">
    <citation type="submission" date="2023-03" db="EMBL/GenBank/DDBJ databases">
        <title>MT1 and MT2 Draft Genomes of Novel Species.</title>
        <authorList>
            <person name="Venkateswaran K."/>
        </authorList>
    </citation>
    <scope>NUCLEOTIDE SEQUENCE</scope>
    <source>
        <strain evidence="4">F6_8S_P_1A</strain>
    </source>
</reference>
<keyword evidence="3" id="KW-0472">Membrane</keyword>
<evidence type="ECO:0000256" key="1">
    <source>
        <dbReference type="SAM" id="Coils"/>
    </source>
</evidence>
<feature type="region of interest" description="Disordered" evidence="2">
    <location>
        <begin position="1"/>
        <end position="71"/>
    </location>
</feature>